<dbReference type="GO" id="GO:0055085">
    <property type="term" value="P:transmembrane transport"/>
    <property type="evidence" value="ECO:0007669"/>
    <property type="project" value="InterPro"/>
</dbReference>
<evidence type="ECO:0000256" key="5">
    <source>
        <dbReference type="ARBA" id="ARBA00022989"/>
    </source>
</evidence>
<feature type="transmembrane region" description="Helical" evidence="7">
    <location>
        <begin position="20"/>
        <end position="39"/>
    </location>
</feature>
<protein>
    <submittedName>
        <fullName evidence="9">ABC transporter permease protein</fullName>
    </submittedName>
</protein>
<keyword evidence="5 7" id="KW-1133">Transmembrane helix</keyword>
<comment type="similarity">
    <text evidence="7">Belongs to the binding-protein-dependent transport system permease family.</text>
</comment>
<accession>R6MYB1</accession>
<evidence type="ECO:0000256" key="6">
    <source>
        <dbReference type="ARBA" id="ARBA00023136"/>
    </source>
</evidence>
<dbReference type="PROSITE" id="PS50928">
    <property type="entry name" value="ABC_TM1"/>
    <property type="match status" value="1"/>
</dbReference>
<feature type="transmembrane region" description="Helical" evidence="7">
    <location>
        <begin position="273"/>
        <end position="298"/>
    </location>
</feature>
<comment type="caution">
    <text evidence="9">The sequence shown here is derived from an EMBL/GenBank/DDBJ whole genome shotgun (WGS) entry which is preliminary data.</text>
</comment>
<gene>
    <name evidence="9" type="ORF">BN578_00268</name>
</gene>
<comment type="subcellular location">
    <subcellularLocation>
        <location evidence="1 7">Cell membrane</location>
        <topology evidence="1 7">Multi-pass membrane protein</topology>
    </subcellularLocation>
</comment>
<keyword evidence="6 7" id="KW-0472">Membrane</keyword>
<dbReference type="InterPro" id="IPR050809">
    <property type="entry name" value="UgpAE/MalFG_permease"/>
</dbReference>
<dbReference type="InterPro" id="IPR035906">
    <property type="entry name" value="MetI-like_sf"/>
</dbReference>
<feature type="transmembrane region" description="Helical" evidence="7">
    <location>
        <begin position="218"/>
        <end position="241"/>
    </location>
</feature>
<feature type="transmembrane region" description="Helical" evidence="7">
    <location>
        <begin position="123"/>
        <end position="144"/>
    </location>
</feature>
<dbReference type="Gene3D" id="1.10.3720.10">
    <property type="entry name" value="MetI-like"/>
    <property type="match status" value="1"/>
</dbReference>
<sequence length="307" mass="34341">MRRTGLKRMKKELRRDWQLWVMALLGLIWVIVFCYTPMYGIQLAFKDYDFTKGLTGGDWAGIKYFMMYFNSPAFATTMRNTFVIAFFSIVVGFPLPIILALAINQLKKGAPRRVLQTTVYLPYFISTVVMVAMLNIMCAPNGVVTNFLRSLNLIGADTNILGDTGCFVPLYVISGVWQSCGWNSIIYIAALSNVNTELYDAAKVDGANRWQMIRHVELPAIVPTIIIILILSMGGILSVGFEKTYLMQNPLNLGASEVIQTYVYKIGVQSNQISFSTAVGLFNNLVNFTCLIVVNMIAKKKADISLM</sequence>
<keyword evidence="2 7" id="KW-0813">Transport</keyword>
<dbReference type="PANTHER" id="PTHR43227:SF11">
    <property type="entry name" value="BLL4140 PROTEIN"/>
    <property type="match status" value="1"/>
</dbReference>
<evidence type="ECO:0000259" key="8">
    <source>
        <dbReference type="PROSITE" id="PS50928"/>
    </source>
</evidence>
<proteinExistence type="inferred from homology"/>
<evidence type="ECO:0000313" key="9">
    <source>
        <dbReference type="EMBL" id="CDC04733.1"/>
    </source>
</evidence>
<evidence type="ECO:0000256" key="2">
    <source>
        <dbReference type="ARBA" id="ARBA00022448"/>
    </source>
</evidence>
<evidence type="ECO:0000256" key="4">
    <source>
        <dbReference type="ARBA" id="ARBA00022692"/>
    </source>
</evidence>
<organism evidence="9 10">
    <name type="scientific">[Clostridium] leptum CAG:27</name>
    <dbReference type="NCBI Taxonomy" id="1263068"/>
    <lineage>
        <taxon>Bacteria</taxon>
        <taxon>Bacillati</taxon>
        <taxon>Bacillota</taxon>
        <taxon>Clostridia</taxon>
        <taxon>Eubacteriales</taxon>
        <taxon>Oscillospiraceae</taxon>
        <taxon>Oscillospiraceae incertae sedis</taxon>
    </lineage>
</organism>
<dbReference type="PANTHER" id="PTHR43227">
    <property type="entry name" value="BLL4140 PROTEIN"/>
    <property type="match status" value="1"/>
</dbReference>
<feature type="domain" description="ABC transmembrane type-1" evidence="8">
    <location>
        <begin position="78"/>
        <end position="294"/>
    </location>
</feature>
<dbReference type="Pfam" id="PF00528">
    <property type="entry name" value="BPD_transp_1"/>
    <property type="match status" value="1"/>
</dbReference>
<evidence type="ECO:0000256" key="1">
    <source>
        <dbReference type="ARBA" id="ARBA00004651"/>
    </source>
</evidence>
<reference evidence="9" key="1">
    <citation type="submission" date="2012-11" db="EMBL/GenBank/DDBJ databases">
        <title>Dependencies among metagenomic species, viruses, plasmids and units of genetic variation.</title>
        <authorList>
            <person name="Nielsen H.B."/>
            <person name="Almeida M."/>
            <person name="Juncker A.S."/>
            <person name="Rasmussen S."/>
            <person name="Li J."/>
            <person name="Sunagawa S."/>
            <person name="Plichta D."/>
            <person name="Gautier L."/>
            <person name="Le Chatelier E."/>
            <person name="Peletier E."/>
            <person name="Bonde I."/>
            <person name="Nielsen T."/>
            <person name="Manichanh C."/>
            <person name="Arumugam M."/>
            <person name="Batto J."/>
            <person name="Santos M.B.Q.D."/>
            <person name="Blom N."/>
            <person name="Borruel N."/>
            <person name="Burgdorf K.S."/>
            <person name="Boumezbeur F."/>
            <person name="Casellas F."/>
            <person name="Dore J."/>
            <person name="Guarner F."/>
            <person name="Hansen T."/>
            <person name="Hildebrand F."/>
            <person name="Kaas R.S."/>
            <person name="Kennedy S."/>
            <person name="Kristiansen K."/>
            <person name="Kultima J.R."/>
            <person name="Leonard P."/>
            <person name="Levenez F."/>
            <person name="Lund O."/>
            <person name="Moumen B."/>
            <person name="Le Paslier D."/>
            <person name="Pons N."/>
            <person name="Pedersen O."/>
            <person name="Prifti E."/>
            <person name="Qin J."/>
            <person name="Raes J."/>
            <person name="Tap J."/>
            <person name="Tims S."/>
            <person name="Ussery D.W."/>
            <person name="Yamada T."/>
            <person name="MetaHit consortium"/>
            <person name="Renault P."/>
            <person name="Sicheritz-Ponten T."/>
            <person name="Bork P."/>
            <person name="Wang J."/>
            <person name="Brunak S."/>
            <person name="Ehrlich S.D."/>
        </authorList>
    </citation>
    <scope>NUCLEOTIDE SEQUENCE [LARGE SCALE GENOMIC DNA]</scope>
</reference>
<evidence type="ECO:0000256" key="7">
    <source>
        <dbReference type="RuleBase" id="RU363032"/>
    </source>
</evidence>
<keyword evidence="3" id="KW-1003">Cell membrane</keyword>
<dbReference type="AlphaFoldDB" id="R6MYB1"/>
<dbReference type="GO" id="GO:0005886">
    <property type="term" value="C:plasma membrane"/>
    <property type="evidence" value="ECO:0007669"/>
    <property type="project" value="UniProtKB-SubCell"/>
</dbReference>
<dbReference type="InterPro" id="IPR000515">
    <property type="entry name" value="MetI-like"/>
</dbReference>
<dbReference type="Proteomes" id="UP000018168">
    <property type="component" value="Unassembled WGS sequence"/>
</dbReference>
<name>R6MYB1_9FIRM</name>
<dbReference type="CDD" id="cd06261">
    <property type="entry name" value="TM_PBP2"/>
    <property type="match status" value="1"/>
</dbReference>
<evidence type="ECO:0000256" key="3">
    <source>
        <dbReference type="ARBA" id="ARBA00022475"/>
    </source>
</evidence>
<evidence type="ECO:0000313" key="10">
    <source>
        <dbReference type="Proteomes" id="UP000018168"/>
    </source>
</evidence>
<feature type="transmembrane region" description="Helical" evidence="7">
    <location>
        <begin position="82"/>
        <end position="103"/>
    </location>
</feature>
<dbReference type="EMBL" id="CBEP010000077">
    <property type="protein sequence ID" value="CDC04733.1"/>
    <property type="molecule type" value="Genomic_DNA"/>
</dbReference>
<dbReference type="SUPFAM" id="SSF161098">
    <property type="entry name" value="MetI-like"/>
    <property type="match status" value="1"/>
</dbReference>
<keyword evidence="4 7" id="KW-0812">Transmembrane</keyword>